<dbReference type="Pfam" id="PF14322">
    <property type="entry name" value="SusD-like_3"/>
    <property type="match status" value="1"/>
</dbReference>
<dbReference type="Proteomes" id="UP001236507">
    <property type="component" value="Unassembled WGS sequence"/>
</dbReference>
<dbReference type="PROSITE" id="PS51257">
    <property type="entry name" value="PROKAR_LIPOPROTEIN"/>
    <property type="match status" value="1"/>
</dbReference>
<dbReference type="Pfam" id="PF07980">
    <property type="entry name" value="SusD_RagB"/>
    <property type="match status" value="1"/>
</dbReference>
<protein>
    <submittedName>
        <fullName evidence="8">RagB/SusD family nutrient uptake outer membrane protein</fullName>
    </submittedName>
</protein>
<keyword evidence="3" id="KW-0732">Signal</keyword>
<proteinExistence type="inferred from homology"/>
<dbReference type="InterPro" id="IPR012944">
    <property type="entry name" value="SusD_RagB_dom"/>
</dbReference>
<feature type="domain" description="SusD-like N-terminal" evidence="7">
    <location>
        <begin position="55"/>
        <end position="216"/>
    </location>
</feature>
<reference evidence="8 9" key="1">
    <citation type="submission" date="2023-05" db="EMBL/GenBank/DDBJ databases">
        <title>Novel species of genus Flectobacillus isolated from stream in China.</title>
        <authorList>
            <person name="Lu H."/>
        </authorList>
    </citation>
    <scope>NUCLEOTIDE SEQUENCE [LARGE SCALE GENOMIC DNA]</scope>
    <source>
        <strain evidence="8 9">KCTC 42575</strain>
    </source>
</reference>
<dbReference type="EMBL" id="JASHIF010000016">
    <property type="protein sequence ID" value="MDI9861011.1"/>
    <property type="molecule type" value="Genomic_DNA"/>
</dbReference>
<sequence>MNKLKIFIFSTLVLGSTACEQVLDQLPQTAVVSEIKDASTARAALNGAYNGLQSANYIGTRYQLLPDLQSGNLRHTGTFSDFAEIANRSILTNNTSVTGMWTQIYTSILRDNFLIKYVPSINESGFTDAAKNQIVAEAKFLRAFNYFNLVRWWGDVPLVLDPTEQADESLKVSRSSTADVYKQIYADIDAALPYLPSTNKGKATKNAALALKARAALYQKDYAAVVSLCDQIIASGQHSLVPTFSNIFANQGTAESIWELSFETTNSNTLAFFLFSTALGGRNEIRPNTTLASAYSTTDTRRILTTSYDAQLKYFRINGTDFPVLFRYAEVILNRAEALAELGRNAEALTALNLIRNRAGIGDASATLVTDPVALKNEIFTQRRLELALEGHYFFDLVRTGRAATTLTNWASTQALLPIPQRERDSNPKLTQNPGY</sequence>
<evidence type="ECO:0000256" key="4">
    <source>
        <dbReference type="ARBA" id="ARBA00023136"/>
    </source>
</evidence>
<dbReference type="SUPFAM" id="SSF48452">
    <property type="entry name" value="TPR-like"/>
    <property type="match status" value="1"/>
</dbReference>
<evidence type="ECO:0000259" key="6">
    <source>
        <dbReference type="Pfam" id="PF07980"/>
    </source>
</evidence>
<feature type="domain" description="RagB/SusD" evidence="6">
    <location>
        <begin position="294"/>
        <end position="436"/>
    </location>
</feature>
<comment type="subcellular location">
    <subcellularLocation>
        <location evidence="1">Cell outer membrane</location>
    </subcellularLocation>
</comment>
<dbReference type="InterPro" id="IPR011990">
    <property type="entry name" value="TPR-like_helical_dom_sf"/>
</dbReference>
<keyword evidence="5" id="KW-0998">Cell outer membrane</keyword>
<organism evidence="8 9">
    <name type="scientific">Flectobacillus roseus</name>
    <dbReference type="NCBI Taxonomy" id="502259"/>
    <lineage>
        <taxon>Bacteria</taxon>
        <taxon>Pseudomonadati</taxon>
        <taxon>Bacteroidota</taxon>
        <taxon>Cytophagia</taxon>
        <taxon>Cytophagales</taxon>
        <taxon>Flectobacillaceae</taxon>
        <taxon>Flectobacillus</taxon>
    </lineage>
</organism>
<keyword evidence="4" id="KW-0472">Membrane</keyword>
<name>A0ABT6YCU8_9BACT</name>
<dbReference type="InterPro" id="IPR033985">
    <property type="entry name" value="SusD-like_N"/>
</dbReference>
<evidence type="ECO:0000256" key="1">
    <source>
        <dbReference type="ARBA" id="ARBA00004442"/>
    </source>
</evidence>
<keyword evidence="9" id="KW-1185">Reference proteome</keyword>
<comment type="similarity">
    <text evidence="2">Belongs to the SusD family.</text>
</comment>
<dbReference type="CDD" id="cd08977">
    <property type="entry name" value="SusD"/>
    <property type="match status" value="1"/>
</dbReference>
<dbReference type="Gene3D" id="1.25.40.390">
    <property type="match status" value="1"/>
</dbReference>
<comment type="caution">
    <text evidence="8">The sequence shown here is derived from an EMBL/GenBank/DDBJ whole genome shotgun (WGS) entry which is preliminary data.</text>
</comment>
<evidence type="ECO:0000313" key="9">
    <source>
        <dbReference type="Proteomes" id="UP001236507"/>
    </source>
</evidence>
<evidence type="ECO:0000259" key="7">
    <source>
        <dbReference type="Pfam" id="PF14322"/>
    </source>
</evidence>
<gene>
    <name evidence="8" type="ORF">QM524_17475</name>
</gene>
<evidence type="ECO:0000256" key="2">
    <source>
        <dbReference type="ARBA" id="ARBA00006275"/>
    </source>
</evidence>
<evidence type="ECO:0000313" key="8">
    <source>
        <dbReference type="EMBL" id="MDI9861011.1"/>
    </source>
</evidence>
<dbReference type="RefSeq" id="WP_283345560.1">
    <property type="nucleotide sequence ID" value="NZ_JASHIF010000016.1"/>
</dbReference>
<evidence type="ECO:0000256" key="5">
    <source>
        <dbReference type="ARBA" id="ARBA00023237"/>
    </source>
</evidence>
<evidence type="ECO:0000256" key="3">
    <source>
        <dbReference type="ARBA" id="ARBA00022729"/>
    </source>
</evidence>
<accession>A0ABT6YCU8</accession>